<feature type="transmembrane region" description="Helical" evidence="1">
    <location>
        <begin position="71"/>
        <end position="91"/>
    </location>
</feature>
<feature type="transmembrane region" description="Helical" evidence="1">
    <location>
        <begin position="278"/>
        <end position="293"/>
    </location>
</feature>
<feature type="transmembrane region" description="Helical" evidence="1">
    <location>
        <begin position="98"/>
        <end position="117"/>
    </location>
</feature>
<gene>
    <name evidence="2" type="ORF">FGO68_gene17774</name>
</gene>
<evidence type="ECO:0000256" key="1">
    <source>
        <dbReference type="SAM" id="Phobius"/>
    </source>
</evidence>
<dbReference type="Proteomes" id="UP000785679">
    <property type="component" value="Unassembled WGS sequence"/>
</dbReference>
<dbReference type="EMBL" id="RRYP01012680">
    <property type="protein sequence ID" value="TNV76951.1"/>
    <property type="molecule type" value="Genomic_DNA"/>
</dbReference>
<feature type="transmembrane region" description="Helical" evidence="1">
    <location>
        <begin position="123"/>
        <end position="141"/>
    </location>
</feature>
<keyword evidence="3" id="KW-1185">Reference proteome</keyword>
<sequence>MKPQEAILAPEQLRSDQLPSIEQELPRGNPIIQIIQTGISGACVAIGYYFAQKLFAETKITAYEIVYFQTAFTAFALFSQLAYQGVYFLGIKESCRKVLIMKGIISLASIIMFFQSLHQLSNIVTLLTIQYGAFGVTYFFMLKPEERQKGLSVVGMGLSLITLTIQFIQTVGNQNATILDFKQLSGFALAMGAGIGLASISLANESLANQVPLALQEFYSNCISACFSPFLILMNISDSRVVPKYGQTEMKYLLLISLLAIIKTTISNKVKSTYSPQYSAVAFVLPLVAIAIITLSNDWLNLCCGIASIASVSLIHGATEGKAMLQLSS</sequence>
<evidence type="ECO:0000313" key="3">
    <source>
        <dbReference type="Proteomes" id="UP000785679"/>
    </source>
</evidence>
<feature type="transmembrane region" description="Helical" evidence="1">
    <location>
        <begin position="153"/>
        <end position="172"/>
    </location>
</feature>
<keyword evidence="1" id="KW-0472">Membrane</keyword>
<evidence type="ECO:0000313" key="2">
    <source>
        <dbReference type="EMBL" id="TNV76951.1"/>
    </source>
</evidence>
<proteinExistence type="predicted"/>
<dbReference type="OrthoDB" id="10648119at2759"/>
<dbReference type="AlphaFoldDB" id="A0A8J8NKK8"/>
<reference evidence="2" key="1">
    <citation type="submission" date="2019-06" db="EMBL/GenBank/DDBJ databases">
        <authorList>
            <person name="Zheng W."/>
        </authorList>
    </citation>
    <scope>NUCLEOTIDE SEQUENCE</scope>
    <source>
        <strain evidence="2">QDHG01</strain>
    </source>
</reference>
<keyword evidence="1" id="KW-1133">Transmembrane helix</keyword>
<accession>A0A8J8NKK8</accession>
<keyword evidence="1" id="KW-0812">Transmembrane</keyword>
<comment type="caution">
    <text evidence="2">The sequence shown here is derived from an EMBL/GenBank/DDBJ whole genome shotgun (WGS) entry which is preliminary data.</text>
</comment>
<name>A0A8J8NKK8_HALGN</name>
<organism evidence="2 3">
    <name type="scientific">Halteria grandinella</name>
    <dbReference type="NCBI Taxonomy" id="5974"/>
    <lineage>
        <taxon>Eukaryota</taxon>
        <taxon>Sar</taxon>
        <taxon>Alveolata</taxon>
        <taxon>Ciliophora</taxon>
        <taxon>Intramacronucleata</taxon>
        <taxon>Spirotrichea</taxon>
        <taxon>Stichotrichia</taxon>
        <taxon>Sporadotrichida</taxon>
        <taxon>Halteriidae</taxon>
        <taxon>Halteria</taxon>
    </lineage>
</organism>
<protein>
    <submittedName>
        <fullName evidence="2">Uncharacterized protein</fullName>
    </submittedName>
</protein>
<feature type="transmembrane region" description="Helical" evidence="1">
    <location>
        <begin position="184"/>
        <end position="206"/>
    </location>
</feature>